<organism evidence="5 6">
    <name type="scientific">Mollisia scopiformis</name>
    <name type="common">Conifer needle endophyte fungus</name>
    <name type="synonym">Phialocephala scopiformis</name>
    <dbReference type="NCBI Taxonomy" id="149040"/>
    <lineage>
        <taxon>Eukaryota</taxon>
        <taxon>Fungi</taxon>
        <taxon>Dikarya</taxon>
        <taxon>Ascomycota</taxon>
        <taxon>Pezizomycotina</taxon>
        <taxon>Leotiomycetes</taxon>
        <taxon>Helotiales</taxon>
        <taxon>Mollisiaceae</taxon>
        <taxon>Mollisia</taxon>
    </lineage>
</organism>
<dbReference type="InParanoid" id="A0A194XFQ7"/>
<sequence length="312" mass="34478">MVVVAVAGGTDAVGRSIVESLMAQGKHEVLILSRTANPMKEKETGARLVAVDYEEVAALTKILEDNNAHTIISTLAMMPNDAGSLEQNLIQAANTSKMTKRFVPSEFGFPQRAEDGHIFPTIPMKQASRSALEASSLEWTVVYNGYFMDYFGMPQLASRLAPYVVLLDIPGNAAAIPGDGNKLVTFTHTSDVGRFVTALIDFEEWDRVSFIIGDKMTLNEAVKLAEVAKGSKFKVDYDDLDKLKRGEVTELPSQISSYSVIPREFVQAINSAFGIWVDRGDFDFDEKTSLNTNFPDIKPMKLKELLEKAWKN</sequence>
<evidence type="ECO:0000256" key="2">
    <source>
        <dbReference type="ARBA" id="ARBA00022857"/>
    </source>
</evidence>
<name>A0A194XFQ7_MOLSC</name>
<reference evidence="5 6" key="1">
    <citation type="submission" date="2015-10" db="EMBL/GenBank/DDBJ databases">
        <title>Full genome of DAOMC 229536 Phialocephala scopiformis, a fungal endophyte of spruce producing the potent anti-insectan compound rugulosin.</title>
        <authorList>
            <consortium name="DOE Joint Genome Institute"/>
            <person name="Walker A.K."/>
            <person name="Frasz S.L."/>
            <person name="Seifert K.A."/>
            <person name="Miller J.D."/>
            <person name="Mondo S.J."/>
            <person name="Labutti K."/>
            <person name="Lipzen A."/>
            <person name="Dockter R."/>
            <person name="Kennedy M."/>
            <person name="Grigoriev I.V."/>
            <person name="Spatafora J.W."/>
        </authorList>
    </citation>
    <scope>NUCLEOTIDE SEQUENCE [LARGE SCALE GENOMIC DNA]</scope>
    <source>
        <strain evidence="5 6">CBS 120377</strain>
    </source>
</reference>
<dbReference type="Pfam" id="PF05368">
    <property type="entry name" value="NmrA"/>
    <property type="match status" value="1"/>
</dbReference>
<dbReference type="Gene3D" id="3.40.50.720">
    <property type="entry name" value="NAD(P)-binding Rossmann-like Domain"/>
    <property type="match status" value="1"/>
</dbReference>
<keyword evidence="3" id="KW-0560">Oxidoreductase</keyword>
<dbReference type="InterPro" id="IPR051609">
    <property type="entry name" value="NmrA/Isoflavone_reductase-like"/>
</dbReference>
<dbReference type="RefSeq" id="XP_018072962.1">
    <property type="nucleotide sequence ID" value="XM_018209132.1"/>
</dbReference>
<dbReference type="AlphaFoldDB" id="A0A194XFQ7"/>
<gene>
    <name evidence="5" type="ORF">LY89DRAFT_581910</name>
</gene>
<dbReference type="GO" id="GO:0016491">
    <property type="term" value="F:oxidoreductase activity"/>
    <property type="evidence" value="ECO:0007669"/>
    <property type="project" value="UniProtKB-KW"/>
</dbReference>
<keyword evidence="6" id="KW-1185">Reference proteome</keyword>
<dbReference type="PANTHER" id="PTHR47706">
    <property type="entry name" value="NMRA-LIKE FAMILY PROTEIN"/>
    <property type="match status" value="1"/>
</dbReference>
<dbReference type="GeneID" id="28818858"/>
<accession>A0A194XFQ7</accession>
<comment type="similarity">
    <text evidence="1">Belongs to the NmrA-type oxidoreductase family. Isoflavone reductase subfamily.</text>
</comment>
<evidence type="ECO:0000259" key="4">
    <source>
        <dbReference type="Pfam" id="PF05368"/>
    </source>
</evidence>
<dbReference type="PANTHER" id="PTHR47706:SF4">
    <property type="entry name" value="NMRA-LIKE DOMAIN-CONTAINING PROTEIN"/>
    <property type="match status" value="1"/>
</dbReference>
<dbReference type="EMBL" id="KQ947412">
    <property type="protein sequence ID" value="KUJ18607.1"/>
    <property type="molecule type" value="Genomic_DNA"/>
</dbReference>
<dbReference type="InterPro" id="IPR036291">
    <property type="entry name" value="NAD(P)-bd_dom_sf"/>
</dbReference>
<dbReference type="OrthoDB" id="419598at2759"/>
<dbReference type="Gene3D" id="3.90.25.10">
    <property type="entry name" value="UDP-galactose 4-epimerase, domain 1"/>
    <property type="match status" value="1"/>
</dbReference>
<dbReference type="InterPro" id="IPR008030">
    <property type="entry name" value="NmrA-like"/>
</dbReference>
<evidence type="ECO:0000313" key="5">
    <source>
        <dbReference type="EMBL" id="KUJ18607.1"/>
    </source>
</evidence>
<dbReference type="Proteomes" id="UP000070700">
    <property type="component" value="Unassembled WGS sequence"/>
</dbReference>
<proteinExistence type="inferred from homology"/>
<dbReference type="SUPFAM" id="SSF51735">
    <property type="entry name" value="NAD(P)-binding Rossmann-fold domains"/>
    <property type="match status" value="1"/>
</dbReference>
<dbReference type="KEGG" id="psco:LY89DRAFT_581910"/>
<evidence type="ECO:0000256" key="3">
    <source>
        <dbReference type="ARBA" id="ARBA00023002"/>
    </source>
</evidence>
<evidence type="ECO:0000256" key="1">
    <source>
        <dbReference type="ARBA" id="ARBA00005725"/>
    </source>
</evidence>
<keyword evidence="2" id="KW-0521">NADP</keyword>
<evidence type="ECO:0000313" key="6">
    <source>
        <dbReference type="Proteomes" id="UP000070700"/>
    </source>
</evidence>
<protein>
    <submittedName>
        <fullName evidence="5">NAD(P)-binding protein</fullName>
    </submittedName>
</protein>
<feature type="domain" description="NmrA-like" evidence="4">
    <location>
        <begin position="4"/>
        <end position="286"/>
    </location>
</feature>